<dbReference type="Proteomes" id="UP001151760">
    <property type="component" value="Unassembled WGS sequence"/>
</dbReference>
<accession>A0ABQ5E1F4</accession>
<dbReference type="InterPro" id="IPR021109">
    <property type="entry name" value="Peptidase_aspartic_dom_sf"/>
</dbReference>
<proteinExistence type="predicted"/>
<organism evidence="2 3">
    <name type="scientific">Tanacetum coccineum</name>
    <dbReference type="NCBI Taxonomy" id="301880"/>
    <lineage>
        <taxon>Eukaryota</taxon>
        <taxon>Viridiplantae</taxon>
        <taxon>Streptophyta</taxon>
        <taxon>Embryophyta</taxon>
        <taxon>Tracheophyta</taxon>
        <taxon>Spermatophyta</taxon>
        <taxon>Magnoliopsida</taxon>
        <taxon>eudicotyledons</taxon>
        <taxon>Gunneridae</taxon>
        <taxon>Pentapetalae</taxon>
        <taxon>asterids</taxon>
        <taxon>campanulids</taxon>
        <taxon>Asterales</taxon>
        <taxon>Asteraceae</taxon>
        <taxon>Asteroideae</taxon>
        <taxon>Anthemideae</taxon>
        <taxon>Anthemidinae</taxon>
        <taxon>Tanacetum</taxon>
    </lineage>
</organism>
<feature type="compositionally biased region" description="Low complexity" evidence="1">
    <location>
        <begin position="485"/>
        <end position="496"/>
    </location>
</feature>
<reference evidence="2" key="1">
    <citation type="journal article" date="2022" name="Int. J. Mol. Sci.">
        <title>Draft Genome of Tanacetum Coccineum: Genomic Comparison of Closely Related Tanacetum-Family Plants.</title>
        <authorList>
            <person name="Yamashiro T."/>
            <person name="Shiraishi A."/>
            <person name="Nakayama K."/>
            <person name="Satake H."/>
        </authorList>
    </citation>
    <scope>NUCLEOTIDE SEQUENCE</scope>
</reference>
<dbReference type="Gene3D" id="2.40.70.10">
    <property type="entry name" value="Acid Proteases"/>
    <property type="match status" value="1"/>
</dbReference>
<protein>
    <recommendedName>
        <fullName evidence="4">Reverse transcriptase domain-containing protein</fullName>
    </recommendedName>
</protein>
<evidence type="ECO:0000256" key="1">
    <source>
        <dbReference type="SAM" id="MobiDB-lite"/>
    </source>
</evidence>
<comment type="caution">
    <text evidence="2">The sequence shown here is derived from an EMBL/GenBank/DDBJ whole genome shotgun (WGS) entry which is preliminary data.</text>
</comment>
<dbReference type="Pfam" id="PF08284">
    <property type="entry name" value="RVP_2"/>
    <property type="match status" value="1"/>
</dbReference>
<evidence type="ECO:0000313" key="3">
    <source>
        <dbReference type="Proteomes" id="UP001151760"/>
    </source>
</evidence>
<feature type="compositionally biased region" description="Low complexity" evidence="1">
    <location>
        <begin position="265"/>
        <end position="282"/>
    </location>
</feature>
<dbReference type="EMBL" id="BQNB010015865">
    <property type="protein sequence ID" value="GJT45022.1"/>
    <property type="molecule type" value="Genomic_DNA"/>
</dbReference>
<reference evidence="2" key="2">
    <citation type="submission" date="2022-01" db="EMBL/GenBank/DDBJ databases">
        <authorList>
            <person name="Yamashiro T."/>
            <person name="Shiraishi A."/>
            <person name="Satake H."/>
            <person name="Nakayama K."/>
        </authorList>
    </citation>
    <scope>NUCLEOTIDE SEQUENCE</scope>
</reference>
<feature type="non-terminal residue" evidence="2">
    <location>
        <position position="1"/>
    </location>
</feature>
<evidence type="ECO:0000313" key="2">
    <source>
        <dbReference type="EMBL" id="GJT45022.1"/>
    </source>
</evidence>
<feature type="region of interest" description="Disordered" evidence="1">
    <location>
        <begin position="476"/>
        <end position="500"/>
    </location>
</feature>
<feature type="region of interest" description="Disordered" evidence="1">
    <location>
        <begin position="259"/>
        <end position="284"/>
    </location>
</feature>
<evidence type="ECO:0008006" key="4">
    <source>
        <dbReference type="Google" id="ProtNLM"/>
    </source>
</evidence>
<gene>
    <name evidence="2" type="ORF">Tco_0953737</name>
</gene>
<sequence>AIPTPPSSPLTSLSSPLPRIPSPPFHVPSLLPASLTHPLGYRAGMIRLRAESPSTSNPLPLPPPIVLPHTRASIVMMRATAPSTYILAPRSKTPPLGTPPLLPIPLPTSSLHLLLPSTDCRSDVPECSSAPTARPTRGFRVDYGFVGTLDAEIRRDPDREIVSQRMIDFVTTVKQDTYEIYRRLDDAQDDILLMSGQLNLLHRDRRSHARTARLMESEARASHEAWIQSMDASDTTHFETQMAALQSIIFSCDLKKMPPRKASKTQTTRSSPATTTNTTTPMTDEKLNTLIAQGVADVLAERDATRSINGKDSHDSRTGVRRQAPFARECTYPDFMKCKPLYFKGTEGVFELTQCFERMETVFRISNYTMENQIKFATCTLLRSALRGGTPTLELLVKGTNVVGYNQRFQELTLMCARMFLEESDKIKRYVSGFLDMIHGSVMASKPKTMQDAIKFATELMDKKINTFAECQAENKRKFDDTSRNNQNQQQQNKKQNTGRAYTAGSVVNGNAPTKVYAVGHAGTNPDSNVVTGTFLLNNRYASILCTNIDLMPVELGSFDIIIGMDWLAKYQAVIVCAEKIVHDSFFKMGISYIFMSWSLGIKNYSVILDVIHNGIYITLKGVAVRIVQLMVCTDASLALVPSGCDNSYWFKYFNSYWYTFIIGTGIRKDATAPSRLLLLSPDLGFHNNQRFQELALMCAKMFPEESDKIEKYVGGLPDMIHGSVMASKPKTMQDAIKFATELMDKKINTLTERQAENKRKLDKNNQAQ</sequence>
<keyword evidence="3" id="KW-1185">Reference proteome</keyword>
<name>A0ABQ5E1F4_9ASTR</name>